<keyword evidence="7 14" id="KW-0368">Histidine biosynthesis</keyword>
<dbReference type="InterPro" id="IPR013785">
    <property type="entry name" value="Aldolase_TIM"/>
</dbReference>
<reference evidence="16" key="1">
    <citation type="journal article" date="2019" name="Int. J. Syst. Evol. Microbiol.">
        <title>The Global Catalogue of Microorganisms (GCM) 10K type strain sequencing project: providing services to taxonomists for standard genome sequencing and annotation.</title>
        <authorList>
            <consortium name="The Broad Institute Genomics Platform"/>
            <consortium name="The Broad Institute Genome Sequencing Center for Infectious Disease"/>
            <person name="Wu L."/>
            <person name="Ma J."/>
        </authorList>
    </citation>
    <scope>NUCLEOTIDE SEQUENCE [LARGE SCALE GENOMIC DNA]</scope>
    <source>
        <strain evidence="16">CGMCC 1.16326</strain>
    </source>
</reference>
<dbReference type="PANTHER" id="PTHR21235:SF2">
    <property type="entry name" value="IMIDAZOLE GLYCEROL PHOSPHATE SYNTHASE HISHF"/>
    <property type="match status" value="1"/>
</dbReference>
<evidence type="ECO:0000256" key="3">
    <source>
        <dbReference type="ARBA" id="ARBA00011152"/>
    </source>
</evidence>
<evidence type="ECO:0000256" key="10">
    <source>
        <dbReference type="ARBA" id="ARBA00030264"/>
    </source>
</evidence>
<organism evidence="15 16">
    <name type="scientific">Bosea vestrisii</name>
    <dbReference type="NCBI Taxonomy" id="151416"/>
    <lineage>
        <taxon>Bacteria</taxon>
        <taxon>Pseudomonadati</taxon>
        <taxon>Pseudomonadota</taxon>
        <taxon>Alphaproteobacteria</taxon>
        <taxon>Hyphomicrobiales</taxon>
        <taxon>Boseaceae</taxon>
        <taxon>Bosea</taxon>
    </lineage>
</organism>
<keyword evidence="6 14" id="KW-0028">Amino-acid biosynthesis</keyword>
<dbReference type="Pfam" id="PF00977">
    <property type="entry name" value="His_biosynth"/>
    <property type="match status" value="1"/>
</dbReference>
<evidence type="ECO:0000256" key="1">
    <source>
        <dbReference type="ARBA" id="ARBA00005091"/>
    </source>
</evidence>
<dbReference type="Gene3D" id="3.20.20.70">
    <property type="entry name" value="Aldolase class I"/>
    <property type="match status" value="1"/>
</dbReference>
<dbReference type="InterPro" id="IPR011060">
    <property type="entry name" value="RibuloseP-bd_barrel"/>
</dbReference>
<protein>
    <recommendedName>
        <fullName evidence="5">Imidazole glycerol phosphate synthase subunit HisF</fullName>
        <ecNumber evidence="4">4.3.2.10</ecNumber>
    </recommendedName>
    <alternativeName>
        <fullName evidence="10">IGP synthase cyclase subunit</fullName>
    </alternativeName>
    <alternativeName>
        <fullName evidence="11">IGP synthase subunit HisF</fullName>
    </alternativeName>
    <alternativeName>
        <fullName evidence="12">ImGP synthase subunit HisF</fullName>
    </alternativeName>
</protein>
<accession>A0ABW0HIU7</accession>
<dbReference type="NCBIfam" id="NF038364">
    <property type="entry name" value="AglZ_HisF2_fam"/>
    <property type="match status" value="1"/>
</dbReference>
<evidence type="ECO:0000256" key="6">
    <source>
        <dbReference type="ARBA" id="ARBA00022605"/>
    </source>
</evidence>
<name>A0ABW0HIU7_9HYPH</name>
<proteinExistence type="inferred from homology"/>
<evidence type="ECO:0000313" key="15">
    <source>
        <dbReference type="EMBL" id="MFC5396986.1"/>
    </source>
</evidence>
<evidence type="ECO:0000256" key="12">
    <source>
        <dbReference type="ARBA" id="ARBA00032401"/>
    </source>
</evidence>
<dbReference type="Proteomes" id="UP001596104">
    <property type="component" value="Unassembled WGS sequence"/>
</dbReference>
<evidence type="ECO:0000256" key="11">
    <source>
        <dbReference type="ARBA" id="ARBA00031409"/>
    </source>
</evidence>
<sequence length="251" mass="27542">MKTRIITVLLLKEQGLVKTIRFKDPTYVGDPINTIRIFNEKEVDEIVLLDIGATPAGAEPNYRMIQDIAGEAFMPVGYGGGITSFEQAKRIFETGIEKVVLNAAMFDQPALIERLIGVYGAQAVVACLDVRKNFFGRYELYSHGGKRKRPVSLDEHLAALRRLNVGEVIVNSMDRDGTMSGYDLALLRHVTERVEAPVVACGGASTVEDFKQAVDAGASAVAAGSMFVFRGKHRAVLISYPERKLLTQLLP</sequence>
<evidence type="ECO:0000313" key="16">
    <source>
        <dbReference type="Proteomes" id="UP001596104"/>
    </source>
</evidence>
<dbReference type="RefSeq" id="WP_377013837.1">
    <property type="nucleotide sequence ID" value="NZ_JBHSLV010000078.1"/>
</dbReference>
<evidence type="ECO:0000256" key="7">
    <source>
        <dbReference type="ARBA" id="ARBA00023102"/>
    </source>
</evidence>
<evidence type="ECO:0000256" key="9">
    <source>
        <dbReference type="ARBA" id="ARBA00025475"/>
    </source>
</evidence>
<evidence type="ECO:0000256" key="4">
    <source>
        <dbReference type="ARBA" id="ARBA00012809"/>
    </source>
</evidence>
<evidence type="ECO:0000256" key="8">
    <source>
        <dbReference type="ARBA" id="ARBA00023239"/>
    </source>
</evidence>
<comment type="function">
    <text evidence="9">IGPS catalyzes the conversion of PRFAR and glutamine to IGP, AICAR and glutamate. The HisF subunit catalyzes the cyclization activity that produces IGP and AICAR from PRFAR using the ammonia provided by the HisH subunit.</text>
</comment>
<dbReference type="EC" id="4.3.2.10" evidence="4"/>
<evidence type="ECO:0000256" key="14">
    <source>
        <dbReference type="RuleBase" id="RU003657"/>
    </source>
</evidence>
<dbReference type="InterPro" id="IPR004651">
    <property type="entry name" value="HisF"/>
</dbReference>
<keyword evidence="8" id="KW-0456">Lyase</keyword>
<comment type="similarity">
    <text evidence="2 14">Belongs to the HisA/HisF family.</text>
</comment>
<dbReference type="SUPFAM" id="SSF51366">
    <property type="entry name" value="Ribulose-phoshate binding barrel"/>
    <property type="match status" value="1"/>
</dbReference>
<evidence type="ECO:0000256" key="5">
    <source>
        <dbReference type="ARBA" id="ARBA00016318"/>
    </source>
</evidence>
<evidence type="ECO:0000256" key="13">
    <source>
        <dbReference type="ARBA" id="ARBA00047838"/>
    </source>
</evidence>
<comment type="subunit">
    <text evidence="3">Heterodimer of HisH and HisF.</text>
</comment>
<evidence type="ECO:0000256" key="2">
    <source>
        <dbReference type="ARBA" id="ARBA00009667"/>
    </source>
</evidence>
<dbReference type="EMBL" id="JBHSLV010000078">
    <property type="protein sequence ID" value="MFC5396986.1"/>
    <property type="molecule type" value="Genomic_DNA"/>
</dbReference>
<dbReference type="CDD" id="cd04731">
    <property type="entry name" value="HisF"/>
    <property type="match status" value="1"/>
</dbReference>
<comment type="caution">
    <text evidence="15">The sequence shown here is derived from an EMBL/GenBank/DDBJ whole genome shotgun (WGS) entry which is preliminary data.</text>
</comment>
<dbReference type="InterPro" id="IPR050064">
    <property type="entry name" value="IGPS_HisA/HisF"/>
</dbReference>
<gene>
    <name evidence="15" type="ORF">ACFPPC_30495</name>
</gene>
<comment type="pathway">
    <text evidence="1">Amino-acid biosynthesis; L-histidine biosynthesis; L-histidine from 5-phospho-alpha-D-ribose 1-diphosphate: step 5/9.</text>
</comment>
<dbReference type="InterPro" id="IPR006062">
    <property type="entry name" value="His_biosynth"/>
</dbReference>
<dbReference type="PANTHER" id="PTHR21235">
    <property type="entry name" value="IMIDAZOLE GLYCEROL PHOSPHATE SYNTHASE SUBUNIT HISF/H IGP SYNTHASE SUBUNIT HISF/H"/>
    <property type="match status" value="1"/>
</dbReference>
<comment type="catalytic activity">
    <reaction evidence="13">
        <text>5-[(5-phospho-1-deoxy-D-ribulos-1-ylimino)methylamino]-1-(5-phospho-beta-D-ribosyl)imidazole-4-carboxamide + L-glutamine = D-erythro-1-(imidazol-4-yl)glycerol 3-phosphate + 5-amino-1-(5-phospho-beta-D-ribosyl)imidazole-4-carboxamide + L-glutamate + H(+)</text>
        <dbReference type="Rhea" id="RHEA:24793"/>
        <dbReference type="ChEBI" id="CHEBI:15378"/>
        <dbReference type="ChEBI" id="CHEBI:29985"/>
        <dbReference type="ChEBI" id="CHEBI:58278"/>
        <dbReference type="ChEBI" id="CHEBI:58359"/>
        <dbReference type="ChEBI" id="CHEBI:58475"/>
        <dbReference type="ChEBI" id="CHEBI:58525"/>
        <dbReference type="EC" id="4.3.2.10"/>
    </reaction>
</comment>
<keyword evidence="16" id="KW-1185">Reference proteome</keyword>